<keyword evidence="3" id="KW-0326">Glycosidase</keyword>
<dbReference type="InterPro" id="IPR001944">
    <property type="entry name" value="Glycoside_Hdrlase_35"/>
</dbReference>
<dbReference type="Proteomes" id="UP000095284">
    <property type="component" value="Unplaced"/>
</dbReference>
<evidence type="ECO:0000256" key="2">
    <source>
        <dbReference type="ARBA" id="ARBA00022801"/>
    </source>
</evidence>
<comment type="similarity">
    <text evidence="1">Belongs to the glycosyl hydrolase 35 family.</text>
</comment>
<dbReference type="OrthoDB" id="1657402at2759"/>
<name>A0A1I7RSV8_BURXY</name>
<dbReference type="PRINTS" id="PR00742">
    <property type="entry name" value="GLHYDRLASE35"/>
</dbReference>
<protein>
    <submittedName>
        <fullName evidence="8">(pine wood nematode) hypothetical protein</fullName>
    </submittedName>
    <submittedName>
        <fullName evidence="11">Glyco_hydro_35 domain-containing protein</fullName>
    </submittedName>
</protein>
<dbReference type="Pfam" id="PF21317">
    <property type="entry name" value="BetaGal_ABD_1"/>
    <property type="match status" value="1"/>
</dbReference>
<evidence type="ECO:0000259" key="6">
    <source>
        <dbReference type="Pfam" id="PF21317"/>
    </source>
</evidence>
<feature type="domain" description="Beta-galactosidase galactose-binding" evidence="7">
    <location>
        <begin position="470"/>
        <end position="531"/>
    </location>
</feature>
<dbReference type="InterPro" id="IPR008979">
    <property type="entry name" value="Galactose-bd-like_sf"/>
</dbReference>
<dbReference type="SUPFAM" id="SSF49785">
    <property type="entry name" value="Galactose-binding domain-like"/>
    <property type="match status" value="1"/>
</dbReference>
<feature type="active site" description="Proton donor" evidence="4">
    <location>
        <position position="113"/>
    </location>
</feature>
<dbReference type="eggNOG" id="KOG0496">
    <property type="taxonomic scope" value="Eukaryota"/>
</dbReference>
<dbReference type="Gene3D" id="2.60.120.260">
    <property type="entry name" value="Galactose-binding domain-like"/>
    <property type="match status" value="2"/>
</dbReference>
<dbReference type="Proteomes" id="UP000659654">
    <property type="component" value="Unassembled WGS sequence"/>
</dbReference>
<evidence type="ECO:0000313" key="11">
    <source>
        <dbReference type="WBParaSite" id="BXY_0381200.1"/>
    </source>
</evidence>
<feature type="domain" description="Beta-galactosidase 1-like first all-beta" evidence="6">
    <location>
        <begin position="333"/>
        <end position="442"/>
    </location>
</feature>
<keyword evidence="2" id="KW-0378">Hydrolase</keyword>
<dbReference type="Pfam" id="PF01301">
    <property type="entry name" value="Glyco_hydro_35"/>
    <property type="match status" value="1"/>
</dbReference>
<proteinExistence type="inferred from homology"/>
<evidence type="ECO:0000259" key="5">
    <source>
        <dbReference type="Pfam" id="PF01301"/>
    </source>
</evidence>
<dbReference type="InterPro" id="IPR031330">
    <property type="entry name" value="Gly_Hdrlase_35_cat"/>
</dbReference>
<evidence type="ECO:0000256" key="1">
    <source>
        <dbReference type="ARBA" id="ARBA00009809"/>
    </source>
</evidence>
<dbReference type="GO" id="GO:0004565">
    <property type="term" value="F:beta-galactosidase activity"/>
    <property type="evidence" value="ECO:0007669"/>
    <property type="project" value="InterPro"/>
</dbReference>
<dbReference type="InterPro" id="IPR048913">
    <property type="entry name" value="BetaGal_gal-bd"/>
</dbReference>
<evidence type="ECO:0000313" key="9">
    <source>
        <dbReference type="Proteomes" id="UP000095284"/>
    </source>
</evidence>
<reference evidence="8" key="2">
    <citation type="submission" date="2020-09" db="EMBL/GenBank/DDBJ databases">
        <authorList>
            <person name="Kikuchi T."/>
        </authorList>
    </citation>
    <scope>NUCLEOTIDE SEQUENCE</scope>
    <source>
        <strain evidence="8">Ka4C1</strain>
    </source>
</reference>
<dbReference type="InterPro" id="IPR048912">
    <property type="entry name" value="BetaGal1-like_ABD1"/>
</dbReference>
<evidence type="ECO:0000256" key="4">
    <source>
        <dbReference type="PIRSR" id="PIRSR006336-1"/>
    </source>
</evidence>
<reference evidence="11" key="1">
    <citation type="submission" date="2016-11" db="UniProtKB">
        <authorList>
            <consortium name="WormBaseParasite"/>
        </authorList>
    </citation>
    <scope>IDENTIFICATION</scope>
</reference>
<evidence type="ECO:0000256" key="3">
    <source>
        <dbReference type="ARBA" id="ARBA00023295"/>
    </source>
</evidence>
<dbReference type="WBParaSite" id="BXY_0381200.1">
    <property type="protein sequence ID" value="BXY_0381200.1"/>
    <property type="gene ID" value="BXY_0381200"/>
</dbReference>
<dbReference type="InterPro" id="IPR017853">
    <property type="entry name" value="GH"/>
</dbReference>
<dbReference type="AlphaFoldDB" id="A0A1I7RSV8"/>
<evidence type="ECO:0000313" key="8">
    <source>
        <dbReference type="EMBL" id="CAD5231532.1"/>
    </source>
</evidence>
<evidence type="ECO:0000259" key="7">
    <source>
        <dbReference type="Pfam" id="PF21467"/>
    </source>
</evidence>
<dbReference type="PIRSF" id="PIRSF006336">
    <property type="entry name" value="B-gal"/>
    <property type="match status" value="1"/>
</dbReference>
<keyword evidence="10" id="KW-1185">Reference proteome</keyword>
<evidence type="ECO:0000313" key="10">
    <source>
        <dbReference type="Proteomes" id="UP000659654"/>
    </source>
</evidence>
<dbReference type="Proteomes" id="UP000582659">
    <property type="component" value="Unassembled WGS sequence"/>
</dbReference>
<dbReference type="Pfam" id="PF21467">
    <property type="entry name" value="BetaGal_gal-bd"/>
    <property type="match status" value="1"/>
</dbReference>
<dbReference type="InterPro" id="IPR026283">
    <property type="entry name" value="B-gal_1-like"/>
</dbReference>
<dbReference type="SMR" id="A0A1I7RSV8"/>
<dbReference type="PANTHER" id="PTHR23421">
    <property type="entry name" value="BETA-GALACTOSIDASE RELATED"/>
    <property type="match status" value="1"/>
</dbReference>
<dbReference type="EMBL" id="CAJFCV020000005">
    <property type="protein sequence ID" value="CAG9122786.1"/>
    <property type="molecule type" value="Genomic_DNA"/>
</dbReference>
<feature type="active site" description="Nucleophile" evidence="4">
    <location>
        <position position="195"/>
    </location>
</feature>
<organism evidence="9 11">
    <name type="scientific">Bursaphelenchus xylophilus</name>
    <name type="common">Pinewood nematode worm</name>
    <name type="synonym">Aphelenchoides xylophilus</name>
    <dbReference type="NCBI Taxonomy" id="6326"/>
    <lineage>
        <taxon>Eukaryota</taxon>
        <taxon>Metazoa</taxon>
        <taxon>Ecdysozoa</taxon>
        <taxon>Nematoda</taxon>
        <taxon>Chromadorea</taxon>
        <taxon>Rhabditida</taxon>
        <taxon>Tylenchina</taxon>
        <taxon>Tylenchomorpha</taxon>
        <taxon>Aphelenchoidea</taxon>
        <taxon>Aphelenchoididae</taxon>
        <taxon>Bursaphelenchus</taxon>
    </lineage>
</organism>
<dbReference type="EMBL" id="CAJFDI010000005">
    <property type="protein sequence ID" value="CAD5231532.1"/>
    <property type="molecule type" value="Genomic_DNA"/>
</dbReference>
<dbReference type="SUPFAM" id="SSF51445">
    <property type="entry name" value="(Trans)glycosidases"/>
    <property type="match status" value="1"/>
</dbReference>
<dbReference type="Gene3D" id="3.20.20.80">
    <property type="entry name" value="Glycosidases"/>
    <property type="match status" value="1"/>
</dbReference>
<dbReference type="GO" id="GO:0005975">
    <property type="term" value="P:carbohydrate metabolic process"/>
    <property type="evidence" value="ECO:0007669"/>
    <property type="project" value="InterPro"/>
</dbReference>
<feature type="domain" description="Glycoside hydrolase 35 catalytic" evidence="5">
    <location>
        <begin position="1"/>
        <end position="282"/>
    </location>
</feature>
<sequence>MGINVAQIYVAWNFHEETPGVFNFDYDRNVTEFIKIAQELGLYVNLRIGPYICAEWTHGGLPWWLLKYDDIKLRTNEGPYWEHAKRWIKRISEEVKGLQYPNGPVLLIQLENEYGSYVGDRKYMDELVAYAKHCGLTKVPLFTTDGPGDGFLKNGVAKGAFPTIDFGAVGSFDSVKNYFEAQRRFSKCGPYVNSEFYPGWFAGWLSPKPVYSSIHGIVSTMQWMRDLNASFSFYMIHGGTNWGFTSGAETDAYIATTYDYGAPIDEAGQLTEKYLRVREFIGNLSDPLLKPLPVPENHTAFEVKDLELNRLDYSLPDFFMKFGTSKCEKTDEPQNFEKFGQGEGYAIYYHDLIKIPKEIHIETFRNLIYFFIDDEYQGFIGPCCMERCHNKTIQLKSINKSKGRLYLIAENLGRLNFRRGIDTKGVLSPVLGDGEPIKDWYQCQTKKIGGIKPKKNLKYAKNDAPNAPGIYVGKISLNETDNRPGTFTYFDSKSIGKGQLVVNDINIGRAWPEAGPLSTLYLPGAYLHLQGSNVFAYISFAPNPSTIKFDLVKEHRWYPVPKNQLYAKKPRVWDRW</sequence>
<gene>
    <name evidence="8" type="ORF">BXYJ_LOCUS11628</name>
</gene>
<accession>A0A1I7RSV8</accession>